<protein>
    <submittedName>
        <fullName evidence="4">D-amino acid dehydrogenase small subunit</fullName>
    </submittedName>
</protein>
<name>A0A2N7VG21_9BURK</name>
<dbReference type="EMBL" id="PNYB01000038">
    <property type="protein sequence ID" value="PMS16100.1"/>
    <property type="molecule type" value="Genomic_DNA"/>
</dbReference>
<keyword evidence="5" id="KW-1185">Reference proteome</keyword>
<dbReference type="Pfam" id="PF01266">
    <property type="entry name" value="DAO"/>
    <property type="match status" value="1"/>
</dbReference>
<dbReference type="SUPFAM" id="SSF51905">
    <property type="entry name" value="FAD/NAD(P)-binding domain"/>
    <property type="match status" value="1"/>
</dbReference>
<dbReference type="InterPro" id="IPR036188">
    <property type="entry name" value="FAD/NAD-bd_sf"/>
</dbReference>
<evidence type="ECO:0000313" key="5">
    <source>
        <dbReference type="Proteomes" id="UP000235347"/>
    </source>
</evidence>
<dbReference type="PANTHER" id="PTHR13847:SF280">
    <property type="entry name" value="D-AMINO ACID DEHYDROGENASE"/>
    <property type="match status" value="1"/>
</dbReference>
<comment type="caution">
    <text evidence="4">The sequence shown here is derived from an EMBL/GenBank/DDBJ whole genome shotgun (WGS) entry which is preliminary data.</text>
</comment>
<dbReference type="NCBIfam" id="NF001933">
    <property type="entry name" value="PRK00711.1"/>
    <property type="match status" value="1"/>
</dbReference>
<dbReference type="PANTHER" id="PTHR13847">
    <property type="entry name" value="SARCOSINE DEHYDROGENASE-RELATED"/>
    <property type="match status" value="1"/>
</dbReference>
<proteinExistence type="inferred from homology"/>
<dbReference type="GO" id="GO:0005737">
    <property type="term" value="C:cytoplasm"/>
    <property type="evidence" value="ECO:0007669"/>
    <property type="project" value="TreeGrafter"/>
</dbReference>
<evidence type="ECO:0000256" key="2">
    <source>
        <dbReference type="ARBA" id="ARBA00023002"/>
    </source>
</evidence>
<organism evidence="4 5">
    <name type="scientific">Trinickia soli</name>
    <dbReference type="NCBI Taxonomy" id="380675"/>
    <lineage>
        <taxon>Bacteria</taxon>
        <taxon>Pseudomonadati</taxon>
        <taxon>Pseudomonadota</taxon>
        <taxon>Betaproteobacteria</taxon>
        <taxon>Burkholderiales</taxon>
        <taxon>Burkholderiaceae</taxon>
        <taxon>Trinickia</taxon>
    </lineage>
</organism>
<comment type="similarity">
    <text evidence="1">Belongs to the DadA oxidoreductase family.</text>
</comment>
<dbReference type="GO" id="GO:0055130">
    <property type="term" value="P:D-alanine catabolic process"/>
    <property type="evidence" value="ECO:0007669"/>
    <property type="project" value="TreeGrafter"/>
</dbReference>
<evidence type="ECO:0000256" key="1">
    <source>
        <dbReference type="ARBA" id="ARBA00009410"/>
    </source>
</evidence>
<dbReference type="SUPFAM" id="SSF54373">
    <property type="entry name" value="FAD-linked reductases, C-terminal domain"/>
    <property type="match status" value="1"/>
</dbReference>
<dbReference type="Gene3D" id="3.30.9.10">
    <property type="entry name" value="D-Amino Acid Oxidase, subunit A, domain 2"/>
    <property type="match status" value="1"/>
</dbReference>
<sequence>MARIVVIGAGIVGLATAWQLQRRGHQVTVVERRDGVAEGTSFANAGQLSYAYVAPFAGPGVLSSIPRWLLQADGPLRLAGVLNPAFMRWAARFVSLCNAGASAYTTRRLFELAMLSRKEWDQCFKLVPDRFSFARKGKLIVHRRAGALDAAERTAAWLAPYGYVQQRLSAAQCIEVEPALASVEKELVGGIYTPGEEAADCYRLCVEMSNAMRAAAMPVSFNFGTAVTRLLTAGRQVRGVATAEGEIEADRVIVASGIDARNLLAPLGVKVPLWPIKGYSLSVPIADEAACPRVSVTDYDNKIAFARLGPVLRAAGIADLVGHSLALDARRIATLKRGIARVFPALSLDAPLAEWTGLRPATPSGRPILGPTRYENLFVNVGHGSLGFTLAMGSARVVADLLDERNQEIELDGFLMA</sequence>
<dbReference type="GO" id="GO:0008718">
    <property type="term" value="F:D-amino-acid dehydrogenase activity"/>
    <property type="evidence" value="ECO:0007669"/>
    <property type="project" value="TreeGrafter"/>
</dbReference>
<dbReference type="InterPro" id="IPR006076">
    <property type="entry name" value="FAD-dep_OxRdtase"/>
</dbReference>
<reference evidence="4 5" key="1">
    <citation type="submission" date="2018-01" db="EMBL/GenBank/DDBJ databases">
        <title>Whole genome analyses suggest that Burkholderia sensu lato contains two further novel genera in the rhizoxinica-symbiotica group Mycetohabitans gen. nov., and Trinickia gen. nov.: implications for the evolution of diazotrophy and nodulation in the Burkholderiaceae.</title>
        <authorList>
            <person name="Estrada-de los Santos P."/>
            <person name="Palmer M."/>
            <person name="Chavez-Ramirez B."/>
            <person name="Beukes C."/>
            <person name="Steenkamp E.T."/>
            <person name="Hirsch A.M."/>
            <person name="Manyaka P."/>
            <person name="Maluk M."/>
            <person name="Lafos M."/>
            <person name="Crook M."/>
            <person name="Gross E."/>
            <person name="Simon M.F."/>
            <person name="Bueno dos Reis Junior F."/>
            <person name="Poole P.S."/>
            <person name="Venter S.N."/>
            <person name="James E.K."/>
        </authorList>
    </citation>
    <scope>NUCLEOTIDE SEQUENCE [LARGE SCALE GENOMIC DNA]</scope>
    <source>
        <strain evidence="4 5">GP25-8</strain>
    </source>
</reference>
<evidence type="ECO:0000313" key="4">
    <source>
        <dbReference type="EMBL" id="PMS16100.1"/>
    </source>
</evidence>
<gene>
    <name evidence="4" type="ORF">C0Z19_26480</name>
</gene>
<dbReference type="GO" id="GO:0005886">
    <property type="term" value="C:plasma membrane"/>
    <property type="evidence" value="ECO:0007669"/>
    <property type="project" value="TreeGrafter"/>
</dbReference>
<evidence type="ECO:0000259" key="3">
    <source>
        <dbReference type="Pfam" id="PF01266"/>
    </source>
</evidence>
<keyword evidence="2" id="KW-0560">Oxidoreductase</keyword>
<accession>A0A2N7VG21</accession>
<feature type="domain" description="FAD dependent oxidoreductase" evidence="3">
    <location>
        <begin position="3"/>
        <end position="401"/>
    </location>
</feature>
<dbReference type="Proteomes" id="UP000235347">
    <property type="component" value="Unassembled WGS sequence"/>
</dbReference>
<dbReference type="AlphaFoldDB" id="A0A2N7VG21"/>
<dbReference type="Gene3D" id="3.50.50.60">
    <property type="entry name" value="FAD/NAD(P)-binding domain"/>
    <property type="match status" value="2"/>
</dbReference>